<dbReference type="AlphaFoldDB" id="A0A9Q8PET4"/>
<gene>
    <name evidence="3" type="ORF">CLAFUR5_10783</name>
</gene>
<accession>A0A9Q8PET4</accession>
<evidence type="ECO:0000313" key="4">
    <source>
        <dbReference type="Proteomes" id="UP000756132"/>
    </source>
</evidence>
<dbReference type="InterPro" id="IPR029058">
    <property type="entry name" value="AB_hydrolase_fold"/>
</dbReference>
<dbReference type="PANTHER" id="PTHR43329">
    <property type="entry name" value="EPOXIDE HYDROLASE"/>
    <property type="match status" value="1"/>
</dbReference>
<dbReference type="SUPFAM" id="SSF53474">
    <property type="entry name" value="alpha/beta-Hydrolases"/>
    <property type="match status" value="1"/>
</dbReference>
<dbReference type="OMA" id="XVFVVGH"/>
<dbReference type="OrthoDB" id="408373at2759"/>
<evidence type="ECO:0000256" key="1">
    <source>
        <dbReference type="ARBA" id="ARBA00022801"/>
    </source>
</evidence>
<keyword evidence="1 3" id="KW-0378">Hydrolase</keyword>
<dbReference type="GO" id="GO:0016787">
    <property type="term" value="F:hydrolase activity"/>
    <property type="evidence" value="ECO:0007669"/>
    <property type="project" value="UniProtKB-KW"/>
</dbReference>
<reference evidence="3" key="1">
    <citation type="submission" date="2021-12" db="EMBL/GenBank/DDBJ databases">
        <authorList>
            <person name="Zaccaron A."/>
            <person name="Stergiopoulos I."/>
        </authorList>
    </citation>
    <scope>NUCLEOTIDE SEQUENCE</scope>
    <source>
        <strain evidence="3">Race5_Kim</strain>
    </source>
</reference>
<comment type="similarity">
    <text evidence="2">Belongs to the AB hydrolase superfamily. Epoxide hydrolase family.</text>
</comment>
<dbReference type="KEGG" id="ffu:CLAFUR5_10783"/>
<dbReference type="Gene3D" id="3.40.50.1820">
    <property type="entry name" value="alpha/beta hydrolase"/>
    <property type="match status" value="1"/>
</dbReference>
<sequence length="308" mass="34476">MLLDGGFRVVAPDMLGYGDSARLPDAPGVPPESIRVYAYKNVADDIRELARQLECTTIILGGHDWYYSLAPFLPSSPARSSLVNDRGAQVAWRVAQWHPSLVSRLFTIAGPYRRPTSHWTSFDDLVKAVPQLAYQKQIASGILEQTFCTTEGIRDFLKILDFSGDAQNQTAFEPTRGFDLEHLQRLGKGSLLTDQELEVYVAKYSRNGLHGPCNWYRTRRANFEDDQSLLGSTIDIPVLYIAAARDRVFSPSLTHDMEQCVPQLLRASVDAHHYAHVEKWQDVNGILSAWLRAEFHGSASLVARTSLA</sequence>
<evidence type="ECO:0000256" key="2">
    <source>
        <dbReference type="ARBA" id="ARBA00038334"/>
    </source>
</evidence>
<dbReference type="EMBL" id="CP090170">
    <property type="protein sequence ID" value="UJO21139.1"/>
    <property type="molecule type" value="Genomic_DNA"/>
</dbReference>
<organism evidence="3 4">
    <name type="scientific">Passalora fulva</name>
    <name type="common">Tomato leaf mold</name>
    <name type="synonym">Cladosporium fulvum</name>
    <dbReference type="NCBI Taxonomy" id="5499"/>
    <lineage>
        <taxon>Eukaryota</taxon>
        <taxon>Fungi</taxon>
        <taxon>Dikarya</taxon>
        <taxon>Ascomycota</taxon>
        <taxon>Pezizomycotina</taxon>
        <taxon>Dothideomycetes</taxon>
        <taxon>Dothideomycetidae</taxon>
        <taxon>Mycosphaerellales</taxon>
        <taxon>Mycosphaerellaceae</taxon>
        <taxon>Fulvia</taxon>
    </lineage>
</organism>
<dbReference type="Proteomes" id="UP000756132">
    <property type="component" value="Chromosome 8"/>
</dbReference>
<dbReference type="PRINTS" id="PR00412">
    <property type="entry name" value="EPOXHYDRLASE"/>
</dbReference>
<evidence type="ECO:0000313" key="3">
    <source>
        <dbReference type="EMBL" id="UJO21139.1"/>
    </source>
</evidence>
<dbReference type="InterPro" id="IPR000639">
    <property type="entry name" value="Epox_hydrolase-like"/>
</dbReference>
<dbReference type="RefSeq" id="XP_047765505.1">
    <property type="nucleotide sequence ID" value="XM_047909931.1"/>
</dbReference>
<dbReference type="GeneID" id="71990661"/>
<keyword evidence="4" id="KW-1185">Reference proteome</keyword>
<proteinExistence type="inferred from homology"/>
<protein>
    <submittedName>
        <fullName evidence="3">Epoxide hydrolase</fullName>
    </submittedName>
</protein>
<name>A0A9Q8PET4_PASFU</name>
<reference evidence="3" key="2">
    <citation type="journal article" date="2022" name="Microb. Genom.">
        <title>A chromosome-scale genome assembly of the tomato pathogen Cladosporium fulvum reveals a compartmentalized genome architecture and the presence of a dispensable chromosome.</title>
        <authorList>
            <person name="Zaccaron A.Z."/>
            <person name="Chen L.H."/>
            <person name="Samaras A."/>
            <person name="Stergiopoulos I."/>
        </authorList>
    </citation>
    <scope>NUCLEOTIDE SEQUENCE</scope>
    <source>
        <strain evidence="3">Race5_Kim</strain>
    </source>
</reference>